<dbReference type="AlphaFoldDB" id="A0A9D4NTG8"/>
<reference evidence="1" key="2">
    <citation type="journal article" date="2021" name="World Allergy Organ. J.">
        <title>Chromosome-level assembly of Dermatophagoides farinae genome and transcriptome reveals two novel allergens Der f 37 and Der f 39.</title>
        <authorList>
            <person name="Chen J."/>
            <person name="Cai Z."/>
            <person name="Fan D."/>
            <person name="Hu J."/>
            <person name="Hou Y."/>
            <person name="He Y."/>
            <person name="Zhang Z."/>
            <person name="Zhao Z."/>
            <person name="Gao P."/>
            <person name="Hu W."/>
            <person name="Sun J."/>
            <person name="Li J."/>
            <person name="Ji K."/>
        </authorList>
    </citation>
    <scope>NUCLEOTIDE SEQUENCE</scope>
    <source>
        <strain evidence="1">JKM2019</strain>
    </source>
</reference>
<comment type="caution">
    <text evidence="1">The sequence shown here is derived from an EMBL/GenBank/DDBJ whole genome shotgun (WGS) entry which is preliminary data.</text>
</comment>
<accession>A0A9D4NTG8</accession>
<dbReference type="EMBL" id="SDOV01000007">
    <property type="protein sequence ID" value="KAH7638925.1"/>
    <property type="molecule type" value="Genomic_DNA"/>
</dbReference>
<reference evidence="1" key="1">
    <citation type="submission" date="2020-06" db="EMBL/GenBank/DDBJ databases">
        <authorList>
            <person name="Ji K."/>
            <person name="Li J."/>
        </authorList>
    </citation>
    <scope>NUCLEOTIDE SEQUENCE</scope>
    <source>
        <strain evidence="1">JKM2019</strain>
        <tissue evidence="1">Whole body</tissue>
    </source>
</reference>
<dbReference type="Proteomes" id="UP000828236">
    <property type="component" value="Unassembled WGS sequence"/>
</dbReference>
<sequence>MDDNNNNGDDGGQKEILKTQQKLATMNRVPDVHKSLIIKVYRGPTEHQDDNRKSFASWGYFIKFPNV</sequence>
<gene>
    <name evidence="1" type="ORF">HUG17_2958</name>
</gene>
<proteinExistence type="predicted"/>
<evidence type="ECO:0000313" key="1">
    <source>
        <dbReference type="EMBL" id="KAH7638925.1"/>
    </source>
</evidence>
<name>A0A9D4NTG8_DERFA</name>
<protein>
    <submittedName>
        <fullName evidence="1">Uncharacterized protein</fullName>
    </submittedName>
</protein>
<organism evidence="1">
    <name type="scientific">Dermatophagoides farinae</name>
    <name type="common">American house dust mite</name>
    <dbReference type="NCBI Taxonomy" id="6954"/>
    <lineage>
        <taxon>Eukaryota</taxon>
        <taxon>Metazoa</taxon>
        <taxon>Ecdysozoa</taxon>
        <taxon>Arthropoda</taxon>
        <taxon>Chelicerata</taxon>
        <taxon>Arachnida</taxon>
        <taxon>Acari</taxon>
        <taxon>Acariformes</taxon>
        <taxon>Sarcoptiformes</taxon>
        <taxon>Astigmata</taxon>
        <taxon>Psoroptidia</taxon>
        <taxon>Analgoidea</taxon>
        <taxon>Pyroglyphidae</taxon>
        <taxon>Dermatophagoidinae</taxon>
        <taxon>Dermatophagoides</taxon>
    </lineage>
</organism>